<proteinExistence type="predicted"/>
<evidence type="ECO:0000256" key="1">
    <source>
        <dbReference type="SAM" id="MobiDB-lite"/>
    </source>
</evidence>
<dbReference type="EMBL" id="NCKU01001810">
    <property type="protein sequence ID" value="RWS11187.1"/>
    <property type="molecule type" value="Genomic_DNA"/>
</dbReference>
<dbReference type="AlphaFoldDB" id="A0A3S3PZR3"/>
<dbReference type="Proteomes" id="UP000285301">
    <property type="component" value="Unassembled WGS sequence"/>
</dbReference>
<feature type="chain" id="PRO_5018579529" evidence="2">
    <location>
        <begin position="17"/>
        <end position="245"/>
    </location>
</feature>
<gene>
    <name evidence="3" type="ORF">B4U79_15176</name>
</gene>
<feature type="region of interest" description="Disordered" evidence="1">
    <location>
        <begin position="27"/>
        <end position="111"/>
    </location>
</feature>
<organism evidence="3 4">
    <name type="scientific">Dinothrombium tinctorium</name>
    <dbReference type="NCBI Taxonomy" id="1965070"/>
    <lineage>
        <taxon>Eukaryota</taxon>
        <taxon>Metazoa</taxon>
        <taxon>Ecdysozoa</taxon>
        <taxon>Arthropoda</taxon>
        <taxon>Chelicerata</taxon>
        <taxon>Arachnida</taxon>
        <taxon>Acari</taxon>
        <taxon>Acariformes</taxon>
        <taxon>Trombidiformes</taxon>
        <taxon>Prostigmata</taxon>
        <taxon>Anystina</taxon>
        <taxon>Parasitengona</taxon>
        <taxon>Trombidioidea</taxon>
        <taxon>Trombidiidae</taxon>
        <taxon>Dinothrombium</taxon>
    </lineage>
</organism>
<feature type="compositionally biased region" description="Polar residues" evidence="1">
    <location>
        <begin position="47"/>
        <end position="83"/>
    </location>
</feature>
<sequence length="245" mass="27894">MFHFLLLFVCFELIHCAPQRNVRLPEVNPSALPQKPSTPQQLQPQLNGQPRNSPQELFQLQPQAPNVRPQDQSAFPSEGPNENNRQHHNQPQQPPPPLPPIGPPQISWGQCPQLEPTMEEKIKKAAVITKCLELTPVPTNITRESVELHREQVAACALQMEGWFNEKGTYRFDKAESEIKNKKLQKDIENRVLTYHKQCKEEAEEKFPISSQNLIAQIQLYQACMDYFISEVCGIEVGPSAPAEF</sequence>
<name>A0A3S3PZR3_9ACAR</name>
<dbReference type="OrthoDB" id="6507909at2759"/>
<keyword evidence="4" id="KW-1185">Reference proteome</keyword>
<evidence type="ECO:0000313" key="3">
    <source>
        <dbReference type="EMBL" id="RWS11187.1"/>
    </source>
</evidence>
<accession>A0A3S3PZR3</accession>
<reference evidence="3 4" key="1">
    <citation type="journal article" date="2018" name="Gigascience">
        <title>Genomes of trombidid mites reveal novel predicted allergens and laterally-transferred genes associated with secondary metabolism.</title>
        <authorList>
            <person name="Dong X."/>
            <person name="Chaisiri K."/>
            <person name="Xia D."/>
            <person name="Armstrong S.D."/>
            <person name="Fang Y."/>
            <person name="Donnelly M.J."/>
            <person name="Kadowaki T."/>
            <person name="McGarry J.W."/>
            <person name="Darby A.C."/>
            <person name="Makepeace B.L."/>
        </authorList>
    </citation>
    <scope>NUCLEOTIDE SEQUENCE [LARGE SCALE GENOMIC DNA]</scope>
    <source>
        <strain evidence="3">UoL-WK</strain>
    </source>
</reference>
<evidence type="ECO:0000313" key="4">
    <source>
        <dbReference type="Proteomes" id="UP000285301"/>
    </source>
</evidence>
<feature type="signal peptide" evidence="2">
    <location>
        <begin position="1"/>
        <end position="16"/>
    </location>
</feature>
<keyword evidence="2" id="KW-0732">Signal</keyword>
<evidence type="ECO:0000256" key="2">
    <source>
        <dbReference type="SAM" id="SignalP"/>
    </source>
</evidence>
<comment type="caution">
    <text evidence="3">The sequence shown here is derived from an EMBL/GenBank/DDBJ whole genome shotgun (WGS) entry which is preliminary data.</text>
</comment>
<protein>
    <submittedName>
        <fullName evidence="3">Uncharacterized protein</fullName>
    </submittedName>
</protein>
<feature type="compositionally biased region" description="Pro residues" evidence="1">
    <location>
        <begin position="92"/>
        <end position="103"/>
    </location>
</feature>